<evidence type="ECO:0000313" key="3">
    <source>
        <dbReference type="EMBL" id="KAL0298202.1"/>
    </source>
</evidence>
<feature type="region of interest" description="Disordered" evidence="1">
    <location>
        <begin position="408"/>
        <end position="458"/>
    </location>
</feature>
<dbReference type="EMBL" id="JACGWM010000793">
    <property type="protein sequence ID" value="KAL0298202.1"/>
    <property type="molecule type" value="Genomic_DNA"/>
</dbReference>
<dbReference type="SUPFAM" id="SSF56672">
    <property type="entry name" value="DNA/RNA polymerases"/>
    <property type="match status" value="1"/>
</dbReference>
<feature type="compositionally biased region" description="Basic and acidic residues" evidence="1">
    <location>
        <begin position="425"/>
        <end position="438"/>
    </location>
</feature>
<dbReference type="Pfam" id="PF00078">
    <property type="entry name" value="RVT_1"/>
    <property type="match status" value="1"/>
</dbReference>
<sequence>MDSQNSLCSLTHTTPSTHTKPNHAHTAVSEADDGGDGDVDDGGHGTVSETPETTPGSAGATSAGMEAADMMIVGVGDSVVHGESGSTDPNTIGVNRFGDDFKSPVNGGLKPVALRQATPFPPPPMRLPRRAQRITPETLAPSSRVFNDCARAAPLVGAAANPTASETRLNVGIEERESSTAGNTPAIKTAPVTTVGAVVPIGPVLTAAAPRTGHVDAPAAVESITALATDREGGLLSSGTPAMLEPPRRNIAETMPAAAGVHRPIPSTGIFIVFKMGKFVVRPSIDVVREGSRRWDNTAVGYFLGRKPYYHHLNEVNRLSFNGGSREWFYGSISTRKSRWIRLRHLPVEFWTDDGLSTVASGVGRPLYQDTITRACTRLDFARVCVMLDISSKLPKHLIIMMPKEDGKEKRNLQPPVKQPLVPESTDRTVQHSVDRTVGEASGMSGSQPPRPSGGGKGAHIPGGTVFFIAVKVTAAYGNDWIDCLSMMFEYWRHRIEGTAMYAVTRKLRALKPVFRSLRQKKGDLSLNVKLAAEFLGKSYKTGANHAAPAGENSMAKGGDQCSRIFFRKVAMRRAAKRVFQITNEAGRILTEHDEVVDEFVSFFQRLLGGERRREFLDLRYLRPWARHVVTPDESMKLVQSVTREEIKDAFFDIAEDKAPGPDGYSSGFYKAAWPVIGEEVVKAILEFFTTGRLLKQVNTTILALIPKVRMPSLVSDFRPISCCNVLYKVITKIIVQRLRSVLDKMISPSQNAFVPGRSIGDNILLAQEMFSGYNRQGLPMRCALKVDLRKAYDTVEWDFLSAVLHLFGFPDIFIGWIEECVTTPMFSVCINGHPHGFFKGSRGLRQGDPMSPFLFVLIMEVLQLMMQQLLTRMRDSPFIGVVRRLDYFNYALLMTSFCSAKPM</sequence>
<feature type="compositionally biased region" description="Polar residues" evidence="1">
    <location>
        <begin position="1"/>
        <end position="19"/>
    </location>
</feature>
<feature type="region of interest" description="Disordered" evidence="1">
    <location>
        <begin position="1"/>
        <end position="61"/>
    </location>
</feature>
<feature type="domain" description="Reverse transcriptase" evidence="2">
    <location>
        <begin position="687"/>
        <end position="904"/>
    </location>
</feature>
<dbReference type="PROSITE" id="PS50878">
    <property type="entry name" value="RT_POL"/>
    <property type="match status" value="1"/>
</dbReference>
<evidence type="ECO:0000256" key="1">
    <source>
        <dbReference type="SAM" id="MobiDB-lite"/>
    </source>
</evidence>
<feature type="compositionally biased region" description="Acidic residues" evidence="1">
    <location>
        <begin position="30"/>
        <end position="40"/>
    </location>
</feature>
<dbReference type="AlphaFoldDB" id="A0AAW2JU79"/>
<name>A0AAW2JU79_9LAMI</name>
<dbReference type="PANTHER" id="PTHR46890:SF48">
    <property type="entry name" value="RNA-DIRECTED DNA POLYMERASE"/>
    <property type="match status" value="1"/>
</dbReference>
<dbReference type="PANTHER" id="PTHR46890">
    <property type="entry name" value="NON-LTR RETROLELEMENT REVERSE TRANSCRIPTASE-LIKE PROTEIN-RELATED"/>
    <property type="match status" value="1"/>
</dbReference>
<proteinExistence type="predicted"/>
<feature type="compositionally biased region" description="Polar residues" evidence="1">
    <location>
        <begin position="47"/>
        <end position="60"/>
    </location>
</feature>
<dbReference type="InterPro" id="IPR043502">
    <property type="entry name" value="DNA/RNA_pol_sf"/>
</dbReference>
<reference evidence="3" key="2">
    <citation type="journal article" date="2024" name="Plant">
        <title>Genomic evolution and insights into agronomic trait innovations of Sesamum species.</title>
        <authorList>
            <person name="Miao H."/>
            <person name="Wang L."/>
            <person name="Qu L."/>
            <person name="Liu H."/>
            <person name="Sun Y."/>
            <person name="Le M."/>
            <person name="Wang Q."/>
            <person name="Wei S."/>
            <person name="Zheng Y."/>
            <person name="Lin W."/>
            <person name="Duan Y."/>
            <person name="Cao H."/>
            <person name="Xiong S."/>
            <person name="Wang X."/>
            <person name="Wei L."/>
            <person name="Li C."/>
            <person name="Ma Q."/>
            <person name="Ju M."/>
            <person name="Zhao R."/>
            <person name="Li G."/>
            <person name="Mu C."/>
            <person name="Tian Q."/>
            <person name="Mei H."/>
            <person name="Zhang T."/>
            <person name="Gao T."/>
            <person name="Zhang H."/>
        </authorList>
    </citation>
    <scope>NUCLEOTIDE SEQUENCE</scope>
    <source>
        <strain evidence="3">KEN8</strain>
    </source>
</reference>
<dbReference type="CDD" id="cd01650">
    <property type="entry name" value="RT_nLTR_like"/>
    <property type="match status" value="1"/>
</dbReference>
<evidence type="ECO:0000259" key="2">
    <source>
        <dbReference type="PROSITE" id="PS50878"/>
    </source>
</evidence>
<gene>
    <name evidence="3" type="ORF">Scaly_3070600</name>
</gene>
<dbReference type="InterPro" id="IPR000477">
    <property type="entry name" value="RT_dom"/>
</dbReference>
<accession>A0AAW2JU79</accession>
<dbReference type="InterPro" id="IPR052343">
    <property type="entry name" value="Retrotransposon-Effector_Assoc"/>
</dbReference>
<organism evidence="3">
    <name type="scientific">Sesamum calycinum</name>
    <dbReference type="NCBI Taxonomy" id="2727403"/>
    <lineage>
        <taxon>Eukaryota</taxon>
        <taxon>Viridiplantae</taxon>
        <taxon>Streptophyta</taxon>
        <taxon>Embryophyta</taxon>
        <taxon>Tracheophyta</taxon>
        <taxon>Spermatophyta</taxon>
        <taxon>Magnoliopsida</taxon>
        <taxon>eudicotyledons</taxon>
        <taxon>Gunneridae</taxon>
        <taxon>Pentapetalae</taxon>
        <taxon>asterids</taxon>
        <taxon>lamiids</taxon>
        <taxon>Lamiales</taxon>
        <taxon>Pedaliaceae</taxon>
        <taxon>Sesamum</taxon>
    </lineage>
</organism>
<protein>
    <recommendedName>
        <fullName evidence="2">Reverse transcriptase domain-containing protein</fullName>
    </recommendedName>
</protein>
<comment type="caution">
    <text evidence="3">The sequence shown here is derived from an EMBL/GenBank/DDBJ whole genome shotgun (WGS) entry which is preliminary data.</text>
</comment>
<reference evidence="3" key="1">
    <citation type="submission" date="2020-06" db="EMBL/GenBank/DDBJ databases">
        <authorList>
            <person name="Li T."/>
            <person name="Hu X."/>
            <person name="Zhang T."/>
            <person name="Song X."/>
            <person name="Zhang H."/>
            <person name="Dai N."/>
            <person name="Sheng W."/>
            <person name="Hou X."/>
            <person name="Wei L."/>
        </authorList>
    </citation>
    <scope>NUCLEOTIDE SEQUENCE</scope>
    <source>
        <strain evidence="3">KEN8</strain>
        <tissue evidence="3">Leaf</tissue>
    </source>
</reference>